<dbReference type="CDD" id="cd04301">
    <property type="entry name" value="NAT_SF"/>
    <property type="match status" value="1"/>
</dbReference>
<protein>
    <submittedName>
        <fullName evidence="4">Acetyltransferase (GNAT) domain-containing protein</fullName>
    </submittedName>
</protein>
<dbReference type="PANTHER" id="PTHR43877">
    <property type="entry name" value="AMINOALKYLPHOSPHONATE N-ACETYLTRANSFERASE-RELATED-RELATED"/>
    <property type="match status" value="1"/>
</dbReference>
<dbReference type="AlphaFoldDB" id="A0A1M5S7G5"/>
<feature type="domain" description="N-acetyltransferase" evidence="3">
    <location>
        <begin position="4"/>
        <end position="156"/>
    </location>
</feature>
<dbReference type="RefSeq" id="WP_072793270.1">
    <property type="nucleotide sequence ID" value="NZ_FQWM01000004.1"/>
</dbReference>
<sequence>MSAPIIRDATATDAEAISDVLVRSITELCSADHKNEPALLEGWLANKSPQHIRDMINAGAHMRVGVASGEIQSVGCYSSDGQIQLLYVAPEARGKGQSTALLESKEMELQAAGHSGISLVSSRTAESFYLARGWQLDGDRVACYSSDGQPMRKTLTPTKA</sequence>
<reference evidence="5" key="1">
    <citation type="submission" date="2016-11" db="EMBL/GenBank/DDBJ databases">
        <authorList>
            <person name="Varghese N."/>
            <person name="Submissions S."/>
        </authorList>
    </citation>
    <scope>NUCLEOTIDE SEQUENCE [LARGE SCALE GENOMIC DNA]</scope>
    <source>
        <strain evidence="5">DSM 28223</strain>
    </source>
</reference>
<dbReference type="Gene3D" id="3.40.630.30">
    <property type="match status" value="1"/>
</dbReference>
<dbReference type="SUPFAM" id="SSF55729">
    <property type="entry name" value="Acyl-CoA N-acyltransferases (Nat)"/>
    <property type="match status" value="1"/>
</dbReference>
<dbReference type="InterPro" id="IPR016181">
    <property type="entry name" value="Acyl_CoA_acyltransferase"/>
</dbReference>
<gene>
    <name evidence="4" type="ORF">SAMN04488044_2409</name>
</gene>
<dbReference type="Proteomes" id="UP000184211">
    <property type="component" value="Unassembled WGS sequence"/>
</dbReference>
<dbReference type="GO" id="GO:0016747">
    <property type="term" value="F:acyltransferase activity, transferring groups other than amino-acyl groups"/>
    <property type="evidence" value="ECO:0007669"/>
    <property type="project" value="InterPro"/>
</dbReference>
<dbReference type="STRING" id="870908.SAMN04488044_2409"/>
<evidence type="ECO:0000256" key="1">
    <source>
        <dbReference type="ARBA" id="ARBA00022679"/>
    </source>
</evidence>
<dbReference type="InterPro" id="IPR050832">
    <property type="entry name" value="Bact_Acetyltransf"/>
</dbReference>
<evidence type="ECO:0000259" key="3">
    <source>
        <dbReference type="PROSITE" id="PS51186"/>
    </source>
</evidence>
<accession>A0A1M5S7G5</accession>
<organism evidence="4 5">
    <name type="scientific">Cognatishimia maritima</name>
    <dbReference type="NCBI Taxonomy" id="870908"/>
    <lineage>
        <taxon>Bacteria</taxon>
        <taxon>Pseudomonadati</taxon>
        <taxon>Pseudomonadota</taxon>
        <taxon>Alphaproteobacteria</taxon>
        <taxon>Rhodobacterales</taxon>
        <taxon>Paracoccaceae</taxon>
        <taxon>Cognatishimia</taxon>
    </lineage>
</organism>
<evidence type="ECO:0000313" key="5">
    <source>
        <dbReference type="Proteomes" id="UP000184211"/>
    </source>
</evidence>
<dbReference type="InterPro" id="IPR000182">
    <property type="entry name" value="GNAT_dom"/>
</dbReference>
<evidence type="ECO:0000256" key="2">
    <source>
        <dbReference type="ARBA" id="ARBA00023315"/>
    </source>
</evidence>
<keyword evidence="1 4" id="KW-0808">Transferase</keyword>
<dbReference type="Pfam" id="PF13673">
    <property type="entry name" value="Acetyltransf_10"/>
    <property type="match status" value="1"/>
</dbReference>
<dbReference type="EMBL" id="FQWM01000004">
    <property type="protein sequence ID" value="SHH34436.1"/>
    <property type="molecule type" value="Genomic_DNA"/>
</dbReference>
<evidence type="ECO:0000313" key="4">
    <source>
        <dbReference type="EMBL" id="SHH34436.1"/>
    </source>
</evidence>
<keyword evidence="5" id="KW-1185">Reference proteome</keyword>
<name>A0A1M5S7G5_9RHOB</name>
<dbReference type="PROSITE" id="PS51186">
    <property type="entry name" value="GNAT"/>
    <property type="match status" value="1"/>
</dbReference>
<keyword evidence="2" id="KW-0012">Acyltransferase</keyword>
<proteinExistence type="predicted"/>